<dbReference type="OrthoDB" id="2246311at2759"/>
<name>A0A8H7VFK8_9FUNG</name>
<protein>
    <submittedName>
        <fullName evidence="1">Uncharacterized protein</fullName>
    </submittedName>
</protein>
<keyword evidence="2" id="KW-1185">Reference proteome</keyword>
<dbReference type="AlphaFoldDB" id="A0A8H7VFK8"/>
<dbReference type="EMBL" id="JAEPRB010000334">
    <property type="protein sequence ID" value="KAG2217042.1"/>
    <property type="molecule type" value="Genomic_DNA"/>
</dbReference>
<accession>A0A8H7VFK8</accession>
<gene>
    <name evidence="1" type="ORF">INT45_002379</name>
</gene>
<evidence type="ECO:0000313" key="2">
    <source>
        <dbReference type="Proteomes" id="UP000646827"/>
    </source>
</evidence>
<organism evidence="1 2">
    <name type="scientific">Circinella minor</name>
    <dbReference type="NCBI Taxonomy" id="1195481"/>
    <lineage>
        <taxon>Eukaryota</taxon>
        <taxon>Fungi</taxon>
        <taxon>Fungi incertae sedis</taxon>
        <taxon>Mucoromycota</taxon>
        <taxon>Mucoromycotina</taxon>
        <taxon>Mucoromycetes</taxon>
        <taxon>Mucorales</taxon>
        <taxon>Lichtheimiaceae</taxon>
        <taxon>Circinella</taxon>
    </lineage>
</organism>
<reference evidence="1 2" key="1">
    <citation type="submission" date="2020-12" db="EMBL/GenBank/DDBJ databases">
        <title>Metabolic potential, ecology and presence of endohyphal bacteria is reflected in genomic diversity of Mucoromycotina.</title>
        <authorList>
            <person name="Muszewska A."/>
            <person name="Okrasinska A."/>
            <person name="Steczkiewicz K."/>
            <person name="Drgas O."/>
            <person name="Orlowska M."/>
            <person name="Perlinska-Lenart U."/>
            <person name="Aleksandrzak-Piekarczyk T."/>
            <person name="Szatraj K."/>
            <person name="Zielenkiewicz U."/>
            <person name="Pilsyk S."/>
            <person name="Malc E."/>
            <person name="Mieczkowski P."/>
            <person name="Kruszewska J.S."/>
            <person name="Biernat P."/>
            <person name="Pawlowska J."/>
        </authorList>
    </citation>
    <scope>NUCLEOTIDE SEQUENCE [LARGE SCALE GENOMIC DNA]</scope>
    <source>
        <strain evidence="1 2">CBS 142.35</strain>
    </source>
</reference>
<sequence length="979" mass="113638">MRNLELDVSNLTPQSIGFLFNTLQHLQTRLQLRQYYQSMNNLLNSNISIDNDDLLWVLGLRQVNLEEEVLDNDIVYYIRSWTVQAPILQQLIIEMGPEALEFEEVESWLDYATQNPNQPLYIRYVGRCTGPTTPVDRHLEDIARAGGVLGYFLQALRQVDVISFDQATLFELNAAHYQAGTATARDIDLREQIIINFLGLDNLMNQQPGGSHASYMPRRPIFIRHQQLYPTTFFQDFFTHSNLTDNEPWIIESMGHWVRELSMQARYNGEATDTINNPMSHEYIESIANQATPQRLVNDRVVSIIIGKDITLNGFNNPSRFLTNDPGYAPTLTREILFRHCAWSQNRTHWNNNDETLVQEAFPFINMYPWLGTSNSAAPALNQLRLYLNLWSPIVISTLSYEVSSAAFANFFHTHGIMTTESYIGYVGVPRIVHYPTLEWLYNRDEDALPNDQSTIAIPHIDPGFPKYGARSQQLLRIIDLTWAITTIINEITVRVLQGNNTDSTETIVMLVWNQCNPQSTALNARLQQLYNDLNASKNDYQQYRQQRLLRQRPAVRNINTQALELASAQRIELGGEAEGQPFSEVREVQVNALWKRNLPDLHLHISRNNKEQWLQWARSINQGIYFYTSSLRRSAFVMRERHPLYNVLARFPPEDVHDDTWMEDPELVRRSLTRWSRHSMTFLPQNHFAPQAQRRRRLAALEQARPHTFDATVYEYRNSLENQRVYVPRTNPIVFYWNDGNENIRVKIRPQRGIFAPDAPETARFYHVHFLVDGIGFTALTGIPIRVNGNVAVISLNQMGSSPHSHNLMRLWRHERRLLGHNVPEPVVAAPEGHQPRPAFRSNTSSRFIREFSQHHLHPNDSLSLLRLFLDDLFPQGGSINMAPEDLEPFVATGRNPDNSVSVRPQLLAFLHNHQHHPYHGEWLGFANNMRQNGQHFFKNINYLRHNTEQSIIRKYPPPQYQYRQCQRIDFGLPRQRV</sequence>
<evidence type="ECO:0000313" key="1">
    <source>
        <dbReference type="EMBL" id="KAG2217042.1"/>
    </source>
</evidence>
<comment type="caution">
    <text evidence="1">The sequence shown here is derived from an EMBL/GenBank/DDBJ whole genome shotgun (WGS) entry which is preliminary data.</text>
</comment>
<proteinExistence type="predicted"/>
<dbReference type="Proteomes" id="UP000646827">
    <property type="component" value="Unassembled WGS sequence"/>
</dbReference>